<feature type="domain" description="Tail spike" evidence="1">
    <location>
        <begin position="499"/>
        <end position="597"/>
    </location>
</feature>
<dbReference type="EMBL" id="CP021780">
    <property type="protein sequence ID" value="ASA22767.1"/>
    <property type="molecule type" value="Genomic_DNA"/>
</dbReference>
<feature type="domain" description="Tail spike" evidence="1">
    <location>
        <begin position="117"/>
        <end position="283"/>
    </location>
</feature>
<sequence length="1475" mass="166384">MLGDIDYFKKPYKPNYFLAKPNKEIISKLSEAYGDNLKTPVNETNELSLNIPYYIDDNHALRKNKNIDLVKENYLIKMVFGKSINWYMITAINEVMTDTSDYKQITALSLEFELAKRILKGYKAESKGARTVLNEILDKTVWEIGDVDVDFELSKRSFEFLDNKILGAIYDVGNTYNAVTIFNTENKTVNMKKPEVFGLDTGLTFSYESFLKSFDKKSDANEVVTRLYLKGKDGLTINSISPTGQSYLEDYSYFMYPFSRDVNKNVIEHSYQMSDSLCHAILDYQELVEQNKNQFQLLKTQRDNYSVVISTKESELTDRQNELKAILTIVDNYQLGNNNSPTMFFESMNHNGTPSTIDFTSLQTMYKYGVMVKVSNAQNVQVSLNGNLKTATSNKWTLLGKIKDLTTSSVLITGSGSSVIDIQLTAINDNEFDAPNNDDVIINRYSPSNKQMQIDSKKAEIGEQKSYLTTIMTQITQLQSLLSSGKNFTPDQLIELQSFVKEDTYSNDSCIDPKDLLTEGQKHFDEVKVPQLTMNIDIINFLSVIEEQSKWDKLVLGDYITVRYERMGVRVKAKIIEINYDFEGESISLTIANVRNDGSTVSKMNDYLKKNANYSTTIDANKKDWLKAVVDVSDMSLLFDQFWDKVTNQINMSINNTTTIDNRGITVVDPNDPLRFIRMTSGAIGLTKSGGQRWETALTADGIIAETLYGKIILSQRVIVGDAAGIWLMEGPRTTIKDRYGRIAMQLGLYEENPDKFGMIINRYNSNDINSTLINKVIADSDDGFKIQRYNGHSFVDVFNVDINGFLYSEDMTTKRLKILSDQNELLLDSYTKQMNIGKFTEIITDGKLTGIEKLQVLGERTRIISEYAKLFDQANIYKITSRDALIMIDIPPFTLAYNNLIAYLSPLLADNNMTTTSDIDRDEFILKFKVYYDQVVAIVQAINDSIKYSSLQLGSLYNNVLLDALDGITVTRSDEMYRTRLNATDGISIEKQVNGNWIKKFYINVEDSRLWVEELVAKKLTIVNDFNDVFLDIDSSYLNIGRFTNIITDNKLTSIEKLTLKQEWQTIQTEYVKLLQQANQYKTSQRDNYTKVLIDIPPFTTAFNNLVAYVIPLLADMSATTDIDRDVFANKFQAYYNQAQRIINEITDAVKWSSLQLGESYNKVVVDALNGITVTRSDNIVETVLNATDGISIKRNGEKVFYADTYGVLHAIDLVAKRLKITSDPFGGESEDALMIDASTKRLYLDRWDLVGASRIDAEMLAASIVSAEFGFISNLTAQRLSTMTRSAIGSWANFINIEGNSIQWITGIAAQGAHKTLSDGRPLYWVESSQTGRMTTDVTPWPVYEYTIDSANKKIKAEFAFDGTGDSANPFISMGIGDGATATSGRGKISKYNGGLKINYGNSNYGHDRSVDLRDDGVFVNSDGSKTQVTTKDFTVTSDNGTIKIGNTTGALFEIRPDNKMVFKGSEFLFENI</sequence>
<accession>A0A2Z2KB63</accession>
<keyword evidence="4" id="KW-1185">Reference proteome</keyword>
<evidence type="ECO:0000313" key="3">
    <source>
        <dbReference type="EMBL" id="ASA22767.1"/>
    </source>
</evidence>
<proteinExistence type="predicted"/>
<protein>
    <submittedName>
        <fullName evidence="3">Uncharacterized protein</fullName>
    </submittedName>
</protein>
<dbReference type="InterPro" id="IPR010572">
    <property type="entry name" value="Tail_dom"/>
</dbReference>
<dbReference type="InterPro" id="IPR007119">
    <property type="entry name" value="Phage_tail_spike_N"/>
</dbReference>
<dbReference type="OrthoDB" id="5090100at2"/>
<evidence type="ECO:0000313" key="4">
    <source>
        <dbReference type="Proteomes" id="UP000249890"/>
    </source>
</evidence>
<dbReference type="Pfam" id="PF06605">
    <property type="entry name" value="Prophage_tail"/>
    <property type="match status" value="2"/>
</dbReference>
<gene>
    <name evidence="3" type="ORF">B9T62_19360</name>
</gene>
<dbReference type="NCBIfam" id="TIGR01665">
    <property type="entry name" value="put_anti_recept"/>
    <property type="match status" value="1"/>
</dbReference>
<feature type="domain" description="YOMG-like N-terminal" evidence="2">
    <location>
        <begin position="18"/>
        <end position="106"/>
    </location>
</feature>
<dbReference type="InterPro" id="IPR057796">
    <property type="entry name" value="YOMG-like_N"/>
</dbReference>
<name>A0A2Z2KB63_9BACL</name>
<dbReference type="Pfam" id="PF24049">
    <property type="entry name" value="YOMG_N"/>
    <property type="match status" value="1"/>
</dbReference>
<dbReference type="KEGG" id="pdh:B9T62_19360"/>
<dbReference type="Proteomes" id="UP000249890">
    <property type="component" value="Chromosome"/>
</dbReference>
<reference evidence="3 4" key="1">
    <citation type="submission" date="2017-06" db="EMBL/GenBank/DDBJ databases">
        <title>Complete genome sequence of Paenibacillus donghaensis KCTC 13049T isolated from East Sea sediment, South Korea.</title>
        <authorList>
            <person name="Jung B.K."/>
            <person name="Hong S.-J."/>
            <person name="Shin J.-H."/>
        </authorList>
    </citation>
    <scope>NUCLEOTIDE SEQUENCE [LARGE SCALE GENOMIC DNA]</scope>
    <source>
        <strain evidence="3 4">KCTC 13049</strain>
    </source>
</reference>
<evidence type="ECO:0000259" key="1">
    <source>
        <dbReference type="Pfam" id="PF06605"/>
    </source>
</evidence>
<evidence type="ECO:0000259" key="2">
    <source>
        <dbReference type="Pfam" id="PF24049"/>
    </source>
</evidence>
<organism evidence="3 4">
    <name type="scientific">Paenibacillus donghaensis</name>
    <dbReference type="NCBI Taxonomy" id="414771"/>
    <lineage>
        <taxon>Bacteria</taxon>
        <taxon>Bacillati</taxon>
        <taxon>Bacillota</taxon>
        <taxon>Bacilli</taxon>
        <taxon>Bacillales</taxon>
        <taxon>Paenibacillaceae</taxon>
        <taxon>Paenibacillus</taxon>
    </lineage>
</organism>
<dbReference type="RefSeq" id="WP_087916765.1">
    <property type="nucleotide sequence ID" value="NZ_CP021780.1"/>
</dbReference>